<name>A0ABW3LWK9_9GAMM</name>
<keyword evidence="1" id="KW-1133">Transmembrane helix</keyword>
<organism evidence="2 3">
    <name type="scientific">Pseudoxanthomonas kaohsiungensis</name>
    <dbReference type="NCBI Taxonomy" id="283923"/>
    <lineage>
        <taxon>Bacteria</taxon>
        <taxon>Pseudomonadati</taxon>
        <taxon>Pseudomonadota</taxon>
        <taxon>Gammaproteobacteria</taxon>
        <taxon>Lysobacterales</taxon>
        <taxon>Lysobacteraceae</taxon>
        <taxon>Pseudoxanthomonas</taxon>
    </lineage>
</organism>
<dbReference type="Pfam" id="PF04241">
    <property type="entry name" value="DUF423"/>
    <property type="match status" value="1"/>
</dbReference>
<dbReference type="InterPro" id="IPR006696">
    <property type="entry name" value="DUF423"/>
</dbReference>
<reference evidence="3" key="1">
    <citation type="journal article" date="2019" name="Int. J. Syst. Evol. Microbiol.">
        <title>The Global Catalogue of Microorganisms (GCM) 10K type strain sequencing project: providing services to taxonomists for standard genome sequencing and annotation.</title>
        <authorList>
            <consortium name="The Broad Institute Genomics Platform"/>
            <consortium name="The Broad Institute Genome Sequencing Center for Infectious Disease"/>
            <person name="Wu L."/>
            <person name="Ma J."/>
        </authorList>
    </citation>
    <scope>NUCLEOTIDE SEQUENCE [LARGE SCALE GENOMIC DNA]</scope>
    <source>
        <strain evidence="3">CCUG 55854</strain>
    </source>
</reference>
<dbReference type="RefSeq" id="WP_162377809.1">
    <property type="nucleotide sequence ID" value="NZ_JBHTKN010000006.1"/>
</dbReference>
<feature type="transmembrane region" description="Helical" evidence="1">
    <location>
        <begin position="100"/>
        <end position="120"/>
    </location>
</feature>
<dbReference type="EMBL" id="JBHTKN010000006">
    <property type="protein sequence ID" value="MFD1042726.1"/>
    <property type="molecule type" value="Genomic_DNA"/>
</dbReference>
<evidence type="ECO:0000313" key="2">
    <source>
        <dbReference type="EMBL" id="MFD1042726.1"/>
    </source>
</evidence>
<keyword evidence="3" id="KW-1185">Reference proteome</keyword>
<dbReference type="Proteomes" id="UP001597033">
    <property type="component" value="Unassembled WGS sequence"/>
</dbReference>
<feature type="transmembrane region" description="Helical" evidence="1">
    <location>
        <begin position="44"/>
        <end position="64"/>
    </location>
</feature>
<accession>A0ABW3LWK9</accession>
<proteinExistence type="predicted"/>
<feature type="transmembrane region" description="Helical" evidence="1">
    <location>
        <begin position="71"/>
        <end position="94"/>
    </location>
</feature>
<keyword evidence="1" id="KW-0812">Transmembrane</keyword>
<evidence type="ECO:0000256" key="1">
    <source>
        <dbReference type="SAM" id="Phobius"/>
    </source>
</evidence>
<protein>
    <submittedName>
        <fullName evidence="2">DUF423 domain-containing protein</fullName>
    </submittedName>
</protein>
<comment type="caution">
    <text evidence="2">The sequence shown here is derived from an EMBL/GenBank/DDBJ whole genome shotgun (WGS) entry which is preliminary data.</text>
</comment>
<feature type="transmembrane region" description="Helical" evidence="1">
    <location>
        <begin position="12"/>
        <end position="32"/>
    </location>
</feature>
<sequence length="122" mass="12154">MAWRDGGRTGAWLAAAGAVLAALAVGLSAYAAHGVADAHARGNLQLASLYAFGHGIALAALAPAAARRVPLLALAGLLAGTLLFAGSLAFAALLGWPTRLAPLGGTVLMASWLLYAVGVARR</sequence>
<evidence type="ECO:0000313" key="3">
    <source>
        <dbReference type="Proteomes" id="UP001597033"/>
    </source>
</evidence>
<keyword evidence="1" id="KW-0472">Membrane</keyword>
<gene>
    <name evidence="2" type="ORF">ACFQ2N_10245</name>
</gene>